<dbReference type="Proteomes" id="UP000254331">
    <property type="component" value="Unassembled WGS sequence"/>
</dbReference>
<evidence type="ECO:0000313" key="1">
    <source>
        <dbReference type="EMBL" id="SUC14854.1"/>
    </source>
</evidence>
<evidence type="ECO:0000313" key="2">
    <source>
        <dbReference type="Proteomes" id="UP000254331"/>
    </source>
</evidence>
<dbReference type="Gene3D" id="3.40.1590.10">
    <property type="entry name" value="NMB0488-like"/>
    <property type="match status" value="1"/>
</dbReference>
<organism evidence="1 2">
    <name type="scientific">Proteus vulgaris</name>
    <dbReference type="NCBI Taxonomy" id="585"/>
    <lineage>
        <taxon>Bacteria</taxon>
        <taxon>Pseudomonadati</taxon>
        <taxon>Pseudomonadota</taxon>
        <taxon>Gammaproteobacteria</taxon>
        <taxon>Enterobacterales</taxon>
        <taxon>Morganellaceae</taxon>
        <taxon>Proteus</taxon>
    </lineage>
</organism>
<reference evidence="1 2" key="1">
    <citation type="submission" date="2018-06" db="EMBL/GenBank/DDBJ databases">
        <authorList>
            <consortium name="Pathogen Informatics"/>
            <person name="Doyle S."/>
        </authorList>
    </citation>
    <scope>NUCLEOTIDE SEQUENCE [LARGE SCALE GENOMIC DNA]</scope>
    <source>
        <strain evidence="1 2">NCTC10376</strain>
    </source>
</reference>
<dbReference type="InterPro" id="IPR037891">
    <property type="entry name" value="Cdil-like_sf"/>
</dbReference>
<sequence length="102" mass="12244">MIISKGYNLYADIYFNYDYYIIVTISGCYIHFMDLKNGYNVLSKNITDDKLGHYSKISLSNSRKIESNSQEFNEMYNDKKYYSEWVKKIIKEYSYKNKIAHI</sequence>
<name>A0A379F5I2_PROVU</name>
<gene>
    <name evidence="1" type="ORF">NCTC10376_00670</name>
</gene>
<dbReference type="RefSeq" id="WP_115370391.1">
    <property type="nucleotide sequence ID" value="NZ_CAXOHZ010000006.1"/>
</dbReference>
<dbReference type="EMBL" id="UGTW01000001">
    <property type="protein sequence ID" value="SUC14854.1"/>
    <property type="molecule type" value="Genomic_DNA"/>
</dbReference>
<dbReference type="SUPFAM" id="SSF160207">
    <property type="entry name" value="NMB0488-like"/>
    <property type="match status" value="1"/>
</dbReference>
<dbReference type="InterPro" id="IPR009888">
    <property type="entry name" value="CdiI_Proteobact"/>
</dbReference>
<proteinExistence type="predicted"/>
<protein>
    <submittedName>
        <fullName evidence="1">Protein of uncharacterized function (DUF1436)</fullName>
    </submittedName>
</protein>
<dbReference type="Pfam" id="PF07262">
    <property type="entry name" value="CdiI"/>
    <property type="match status" value="1"/>
</dbReference>
<accession>A0A379F5I2</accession>
<dbReference type="AlphaFoldDB" id="A0A379F5I2"/>